<keyword evidence="1" id="KW-0812">Transmembrane</keyword>
<dbReference type="InterPro" id="IPR052734">
    <property type="entry name" value="Nod_factor_acetyltransferase"/>
</dbReference>
<feature type="transmembrane region" description="Helical" evidence="1">
    <location>
        <begin position="41"/>
        <end position="59"/>
    </location>
</feature>
<feature type="transmembrane region" description="Helical" evidence="1">
    <location>
        <begin position="80"/>
        <end position="97"/>
    </location>
</feature>
<evidence type="ECO:0000313" key="3">
    <source>
        <dbReference type="EMBL" id="KRK98444.1"/>
    </source>
</evidence>
<dbReference type="AlphaFoldDB" id="A0A0R1LRH7"/>
<name>A0A0R1LRH7_9LACO</name>
<feature type="transmembrane region" description="Helical" evidence="1">
    <location>
        <begin position="153"/>
        <end position="171"/>
    </location>
</feature>
<feature type="domain" description="Acyltransferase 3" evidence="2">
    <location>
        <begin position="6"/>
        <end position="320"/>
    </location>
</feature>
<feature type="transmembrane region" description="Helical" evidence="1">
    <location>
        <begin position="241"/>
        <end position="261"/>
    </location>
</feature>
<keyword evidence="1" id="KW-1133">Transmembrane helix</keyword>
<evidence type="ECO:0000259" key="2">
    <source>
        <dbReference type="Pfam" id="PF01757"/>
    </source>
</evidence>
<comment type="caution">
    <text evidence="3">The sequence shown here is derived from an EMBL/GenBank/DDBJ whole genome shotgun (WGS) entry which is preliminary data.</text>
</comment>
<dbReference type="PATRIC" id="fig|1423776.4.peg.171"/>
<dbReference type="STRING" id="1423776.FD04_GL000172"/>
<feature type="transmembrane region" description="Helical" evidence="1">
    <location>
        <begin position="12"/>
        <end position="29"/>
    </location>
</feature>
<evidence type="ECO:0000313" key="4">
    <source>
        <dbReference type="Proteomes" id="UP000051160"/>
    </source>
</evidence>
<dbReference type="GO" id="GO:0016747">
    <property type="term" value="F:acyltransferase activity, transferring groups other than amino-acyl groups"/>
    <property type="evidence" value="ECO:0007669"/>
    <property type="project" value="InterPro"/>
</dbReference>
<dbReference type="Proteomes" id="UP000051160">
    <property type="component" value="Unassembled WGS sequence"/>
</dbReference>
<proteinExistence type="predicted"/>
<sequence>MGKRIEWVDMAKAIGMIAVVTGHAIHPLVDQHPMMSTAFSAIYWWHMPLFFIISGFFLKPMSRDWAGTWAFIKRRIFPNVRTYLLAGGVLIIISHFLKTQTWQYTLMYFVRLLYGGQTLNHELSIFWYMTVYILTLIVVVAIITWVDSIPAQFFIVFMMYLAGMSYVHMGFFQFKYVPWDADIVLISSLYMLCGYYGFHYYTRLPHKPIVGLAILFVYAVLIVRKYQGVLRFSFYLKAHNIANSFLGAFIPLTLCLGVFILSDYMTQWGWFKWLLPLGWYSGMIMYSHKMIFDVVAKFAILDHWGIQIIAGLIAPILIALAWRYFKRWFNTHRTPSTT</sequence>
<dbReference type="PANTHER" id="PTHR37312">
    <property type="entry name" value="MEMBRANE-BOUND ACYLTRANSFERASE YKRP-RELATED"/>
    <property type="match status" value="1"/>
</dbReference>
<feature type="transmembrane region" description="Helical" evidence="1">
    <location>
        <begin position="209"/>
        <end position="226"/>
    </location>
</feature>
<dbReference type="RefSeq" id="WP_056946748.1">
    <property type="nucleotide sequence ID" value="NZ_AZEE01000027.1"/>
</dbReference>
<protein>
    <recommendedName>
        <fullName evidence="2">Acyltransferase 3 domain-containing protein</fullName>
    </recommendedName>
</protein>
<dbReference type="OrthoDB" id="6623990at2"/>
<dbReference type="PANTHER" id="PTHR37312:SF1">
    <property type="entry name" value="MEMBRANE-BOUND ACYLTRANSFERASE YKRP-RELATED"/>
    <property type="match status" value="1"/>
</dbReference>
<keyword evidence="1" id="KW-0472">Membrane</keyword>
<feature type="transmembrane region" description="Helical" evidence="1">
    <location>
        <begin position="125"/>
        <end position="146"/>
    </location>
</feature>
<reference evidence="3 4" key="1">
    <citation type="journal article" date="2015" name="Genome Announc.">
        <title>Expanding the biotechnology potential of lactobacilli through comparative genomics of 213 strains and associated genera.</title>
        <authorList>
            <person name="Sun Z."/>
            <person name="Harris H.M."/>
            <person name="McCann A."/>
            <person name="Guo C."/>
            <person name="Argimon S."/>
            <person name="Zhang W."/>
            <person name="Yang X."/>
            <person name="Jeffery I.B."/>
            <person name="Cooney J.C."/>
            <person name="Kagawa T.F."/>
            <person name="Liu W."/>
            <person name="Song Y."/>
            <person name="Salvetti E."/>
            <person name="Wrobel A."/>
            <person name="Rasinkangas P."/>
            <person name="Parkhill J."/>
            <person name="Rea M.C."/>
            <person name="O'Sullivan O."/>
            <person name="Ritari J."/>
            <person name="Douillard F.P."/>
            <person name="Paul Ross R."/>
            <person name="Yang R."/>
            <person name="Briner A.E."/>
            <person name="Felis G.E."/>
            <person name="de Vos W.M."/>
            <person name="Barrangou R."/>
            <person name="Klaenhammer T.R."/>
            <person name="Caufield P.W."/>
            <person name="Cui Y."/>
            <person name="Zhang H."/>
            <person name="O'Toole P.W."/>
        </authorList>
    </citation>
    <scope>NUCLEOTIDE SEQUENCE [LARGE SCALE GENOMIC DNA]</scope>
    <source>
        <strain evidence="3 4">DSM 19909</strain>
    </source>
</reference>
<gene>
    <name evidence="3" type="ORF">FD04_GL000172</name>
</gene>
<feature type="transmembrane region" description="Helical" evidence="1">
    <location>
        <begin position="273"/>
        <end position="292"/>
    </location>
</feature>
<keyword evidence="4" id="KW-1185">Reference proteome</keyword>
<evidence type="ECO:0000256" key="1">
    <source>
        <dbReference type="SAM" id="Phobius"/>
    </source>
</evidence>
<dbReference type="InterPro" id="IPR002656">
    <property type="entry name" value="Acyl_transf_3_dom"/>
</dbReference>
<dbReference type="Pfam" id="PF01757">
    <property type="entry name" value="Acyl_transf_3"/>
    <property type="match status" value="1"/>
</dbReference>
<feature type="transmembrane region" description="Helical" evidence="1">
    <location>
        <begin position="183"/>
        <end position="202"/>
    </location>
</feature>
<accession>A0A0R1LRH7</accession>
<feature type="transmembrane region" description="Helical" evidence="1">
    <location>
        <begin position="304"/>
        <end position="325"/>
    </location>
</feature>
<dbReference type="EMBL" id="AZEE01000027">
    <property type="protein sequence ID" value="KRK98444.1"/>
    <property type="molecule type" value="Genomic_DNA"/>
</dbReference>
<organism evidence="3 4">
    <name type="scientific">Secundilactobacillus odoratitofui DSM 19909 = JCM 15043</name>
    <dbReference type="NCBI Taxonomy" id="1423776"/>
    <lineage>
        <taxon>Bacteria</taxon>
        <taxon>Bacillati</taxon>
        <taxon>Bacillota</taxon>
        <taxon>Bacilli</taxon>
        <taxon>Lactobacillales</taxon>
        <taxon>Lactobacillaceae</taxon>
        <taxon>Secundilactobacillus</taxon>
    </lineage>
</organism>